<dbReference type="Gene3D" id="3.30.450.20">
    <property type="entry name" value="PAS domain"/>
    <property type="match status" value="1"/>
</dbReference>
<feature type="domain" description="PAS" evidence="2">
    <location>
        <begin position="25"/>
        <end position="77"/>
    </location>
</feature>
<keyword evidence="1" id="KW-0378">Hydrolase</keyword>
<feature type="domain" description="PAC" evidence="3">
    <location>
        <begin position="97"/>
        <end position="149"/>
    </location>
</feature>
<dbReference type="GO" id="GO:0016791">
    <property type="term" value="F:phosphatase activity"/>
    <property type="evidence" value="ECO:0007669"/>
    <property type="project" value="TreeGrafter"/>
</dbReference>
<dbReference type="InterPro" id="IPR052016">
    <property type="entry name" value="Bact_Sigma-Reg"/>
</dbReference>
<dbReference type="PANTHER" id="PTHR43156:SF2">
    <property type="entry name" value="STAGE II SPORULATION PROTEIN E"/>
    <property type="match status" value="1"/>
</dbReference>
<dbReference type="CDD" id="cd00130">
    <property type="entry name" value="PAS"/>
    <property type="match status" value="1"/>
</dbReference>
<keyword evidence="5" id="KW-1185">Reference proteome</keyword>
<evidence type="ECO:0000259" key="3">
    <source>
        <dbReference type="PROSITE" id="PS50113"/>
    </source>
</evidence>
<dbReference type="Proteomes" id="UP000183994">
    <property type="component" value="Unassembled WGS sequence"/>
</dbReference>
<evidence type="ECO:0000256" key="1">
    <source>
        <dbReference type="ARBA" id="ARBA00022801"/>
    </source>
</evidence>
<dbReference type="PROSITE" id="PS50112">
    <property type="entry name" value="PAS"/>
    <property type="match status" value="1"/>
</dbReference>
<dbReference type="OrthoDB" id="343514at2"/>
<organism evidence="4 5">
    <name type="scientific">Desulfatibacillum alkenivorans DSM 16219</name>
    <dbReference type="NCBI Taxonomy" id="1121393"/>
    <lineage>
        <taxon>Bacteria</taxon>
        <taxon>Pseudomonadati</taxon>
        <taxon>Thermodesulfobacteriota</taxon>
        <taxon>Desulfobacteria</taxon>
        <taxon>Desulfobacterales</taxon>
        <taxon>Desulfatibacillaceae</taxon>
        <taxon>Desulfatibacillum</taxon>
    </lineage>
</organism>
<dbReference type="SUPFAM" id="SSF55785">
    <property type="entry name" value="PYP-like sensor domain (PAS domain)"/>
    <property type="match status" value="1"/>
</dbReference>
<sequence length="409" mass="45315">MTESGNFNKPKNPSYDNYVAGLEYRETLYRRVLESTQEGFVLGDEDCVIKDVNDALCRMTGFTAGELAGKYMWEIYDDQTQSCIVTRHPEMRMSRDRRFEGALLKKGGGTIPVAVHGNILTDDLGRILGNGAFIVDLTKQKEAEDLLRQSLDQRDHALRRLNDELAAAAKYVRSVLPEPFSDKGVAAKWKFLPAETLGGDTFGYQWLDHDHFAVYLIDVSGHGVGPALLSVSVVNMIRSGTLPDTDFREPAQVLDSLNKAFPGEKHDFMFFTMWYGVYNRKTRELKYSSGGHPPALFMEHIPGQPPRAKNLSVKNIILGAREDASFGQESAVLENPGCLYVFSDGAFEITQPDGAFWGMEGFCHYMETQACANPEALDALISHVTELTGGDRLGDDLTIIEAKLGLPGA</sequence>
<dbReference type="InterPro" id="IPR000014">
    <property type="entry name" value="PAS"/>
</dbReference>
<dbReference type="Pfam" id="PF07228">
    <property type="entry name" value="SpoIIE"/>
    <property type="match status" value="1"/>
</dbReference>
<dbReference type="NCBIfam" id="TIGR00229">
    <property type="entry name" value="sensory_box"/>
    <property type="match status" value="1"/>
</dbReference>
<dbReference type="AlphaFoldDB" id="A0A1M7AFU7"/>
<reference evidence="5" key="1">
    <citation type="submission" date="2016-11" db="EMBL/GenBank/DDBJ databases">
        <authorList>
            <person name="Varghese N."/>
            <person name="Submissions S."/>
        </authorList>
    </citation>
    <scope>NUCLEOTIDE SEQUENCE [LARGE SCALE GENOMIC DNA]</scope>
    <source>
        <strain evidence="5">DSM 16219</strain>
    </source>
</reference>
<dbReference type="STRING" id="1121393.SAMN02745216_05156"/>
<dbReference type="SMART" id="SM00091">
    <property type="entry name" value="PAS"/>
    <property type="match status" value="1"/>
</dbReference>
<dbReference type="PROSITE" id="PS50113">
    <property type="entry name" value="PAC"/>
    <property type="match status" value="1"/>
</dbReference>
<proteinExistence type="predicted"/>
<dbReference type="InterPro" id="IPR035965">
    <property type="entry name" value="PAS-like_dom_sf"/>
</dbReference>
<protein>
    <submittedName>
        <fullName evidence="4">PAS domain S-box-containing protein</fullName>
    </submittedName>
</protein>
<dbReference type="InterPro" id="IPR036457">
    <property type="entry name" value="PPM-type-like_dom_sf"/>
</dbReference>
<accession>A0A1M7AFU7</accession>
<dbReference type="SMART" id="SM00331">
    <property type="entry name" value="PP2C_SIG"/>
    <property type="match status" value="1"/>
</dbReference>
<dbReference type="RefSeq" id="WP_073479116.1">
    <property type="nucleotide sequence ID" value="NZ_FQZU01000069.1"/>
</dbReference>
<evidence type="ECO:0000313" key="4">
    <source>
        <dbReference type="EMBL" id="SHL41671.1"/>
    </source>
</evidence>
<dbReference type="Gene3D" id="3.60.40.10">
    <property type="entry name" value="PPM-type phosphatase domain"/>
    <property type="match status" value="1"/>
</dbReference>
<name>A0A1M7AFU7_9BACT</name>
<dbReference type="EMBL" id="FQZU01000069">
    <property type="protein sequence ID" value="SHL41671.1"/>
    <property type="molecule type" value="Genomic_DNA"/>
</dbReference>
<dbReference type="InterPro" id="IPR001932">
    <property type="entry name" value="PPM-type_phosphatase-like_dom"/>
</dbReference>
<gene>
    <name evidence="4" type="ORF">SAMN02745216_05156</name>
</gene>
<dbReference type="InterPro" id="IPR000700">
    <property type="entry name" value="PAS-assoc_C"/>
</dbReference>
<dbReference type="PANTHER" id="PTHR43156">
    <property type="entry name" value="STAGE II SPORULATION PROTEIN E-RELATED"/>
    <property type="match status" value="1"/>
</dbReference>
<evidence type="ECO:0000313" key="5">
    <source>
        <dbReference type="Proteomes" id="UP000183994"/>
    </source>
</evidence>
<evidence type="ECO:0000259" key="2">
    <source>
        <dbReference type="PROSITE" id="PS50112"/>
    </source>
</evidence>
<dbReference type="Pfam" id="PF13426">
    <property type="entry name" value="PAS_9"/>
    <property type="match status" value="1"/>
</dbReference>